<feature type="transmembrane region" description="Helical" evidence="5">
    <location>
        <begin position="619"/>
        <end position="638"/>
    </location>
</feature>
<dbReference type="PROSITE" id="PS50928">
    <property type="entry name" value="ABC_TM1"/>
    <property type="match status" value="1"/>
</dbReference>
<comment type="caution">
    <text evidence="7">The sequence shown here is derived from an EMBL/GenBank/DDBJ whole genome shotgun (WGS) entry which is preliminary data.</text>
</comment>
<feature type="transmembrane region" description="Helical" evidence="5">
    <location>
        <begin position="560"/>
        <end position="580"/>
    </location>
</feature>
<dbReference type="PANTHER" id="PTHR42727:SF1">
    <property type="entry name" value="PHOSPHATE TRANSPORT SYSTEM PERMEASE"/>
    <property type="match status" value="1"/>
</dbReference>
<dbReference type="EMBL" id="JAAGNX010000001">
    <property type="protein sequence ID" value="NDV61353.1"/>
    <property type="molecule type" value="Genomic_DNA"/>
</dbReference>
<dbReference type="RefSeq" id="WP_163962209.1">
    <property type="nucleotide sequence ID" value="NZ_JAAGNX010000001.1"/>
</dbReference>
<dbReference type="Pfam" id="PF00528">
    <property type="entry name" value="BPD_transp_1"/>
    <property type="match status" value="1"/>
</dbReference>
<feature type="domain" description="ABC transmembrane type-1" evidence="6">
    <location>
        <begin position="456"/>
        <end position="754"/>
    </location>
</feature>
<feature type="transmembrane region" description="Helical" evidence="5">
    <location>
        <begin position="497"/>
        <end position="520"/>
    </location>
</feature>
<feature type="transmembrane region" description="Helical" evidence="5">
    <location>
        <begin position="667"/>
        <end position="688"/>
    </location>
</feature>
<evidence type="ECO:0000256" key="2">
    <source>
        <dbReference type="ARBA" id="ARBA00022692"/>
    </source>
</evidence>
<keyword evidence="3 5" id="KW-1133">Transmembrane helix</keyword>
<gene>
    <name evidence="7" type="ORF">G0Q06_02685</name>
</gene>
<dbReference type="InterPro" id="IPR035906">
    <property type="entry name" value="MetI-like_sf"/>
</dbReference>
<accession>A0A6B2LYB8</accession>
<feature type="transmembrane region" description="Helical" evidence="5">
    <location>
        <begin position="464"/>
        <end position="485"/>
    </location>
</feature>
<feature type="transmembrane region" description="Helical" evidence="5">
    <location>
        <begin position="732"/>
        <end position="754"/>
    </location>
</feature>
<protein>
    <submittedName>
        <fullName evidence="7">ABC transporter permease subunit</fullName>
    </submittedName>
</protein>
<dbReference type="GO" id="GO:0005886">
    <property type="term" value="C:plasma membrane"/>
    <property type="evidence" value="ECO:0007669"/>
    <property type="project" value="UniProtKB-SubCell"/>
</dbReference>
<keyword evidence="5" id="KW-0813">Transport</keyword>
<evidence type="ECO:0000256" key="1">
    <source>
        <dbReference type="ARBA" id="ARBA00004651"/>
    </source>
</evidence>
<dbReference type="Gene3D" id="1.10.3720.10">
    <property type="entry name" value="MetI-like"/>
    <property type="match status" value="2"/>
</dbReference>
<reference evidence="7 8" key="1">
    <citation type="submission" date="2020-02" db="EMBL/GenBank/DDBJ databases">
        <title>Albibacoteraceae fam. nov., the first described family within the subdivision 4 Verrucomicrobia.</title>
        <authorList>
            <person name="Xi F."/>
        </authorList>
    </citation>
    <scope>NUCLEOTIDE SEQUENCE [LARGE SCALE GENOMIC DNA]</scope>
    <source>
        <strain evidence="7 8">CK1056</strain>
    </source>
</reference>
<dbReference type="InterPro" id="IPR000515">
    <property type="entry name" value="MetI-like"/>
</dbReference>
<feature type="transmembrane region" description="Helical" evidence="5">
    <location>
        <begin position="37"/>
        <end position="58"/>
    </location>
</feature>
<evidence type="ECO:0000259" key="6">
    <source>
        <dbReference type="PROSITE" id="PS50928"/>
    </source>
</evidence>
<keyword evidence="8" id="KW-1185">Reference proteome</keyword>
<keyword evidence="2 5" id="KW-0812">Transmembrane</keyword>
<evidence type="ECO:0000256" key="4">
    <source>
        <dbReference type="ARBA" id="ARBA00023136"/>
    </source>
</evidence>
<dbReference type="SUPFAM" id="SSF161098">
    <property type="entry name" value="MetI-like"/>
    <property type="match status" value="2"/>
</dbReference>
<sequence>MGKELSNTSHGRSRAPDPGRFRVSKATLRLDSFMTRFIFFGGLSVIFAIFGIFFFILAEIIPLFKGAEVEAEREISTGVENVILAGMDEWAELPFVADASGNLTFIDTTGAGRSKTAEAELPEDVSITSSVYQQSLQSIAFGLSNGQYVLADIKYRPQFADDGSRTIAASVEWDKPQKLGDSDGSIIDLDVFLSETRKTIAGIVQSKDGSLEVSVVSLKQKRSLFGASGFKLDKKSSLAAEIPGTPVQILVGAGAESLVVRTAEDGIHYLKANGSQWELRQSFSPFQSSGARIRSMDYIQGKVSLSFTSKNGDHLIYSLYRSADTGERLYAQTKEFEPFPGGASEYAASMRNKAFLIGNNTRLSLRYSTTEEIRWEAELEQPLKHVLIGSKFDKIVGVDPQGTLHFYTLSDPHPEAGFKAFFGKIWYEGQDEPQYIWQSTGGTDDFEPKLSLIPLIVGSLKGTFYAMIFAIPIAILAAIYTSQFLNPGLKRVIKPSIEIMASLPSVVLGFLAALWLAPLIEDRVPSVLLIMSLIPLSAVLVGYVWNLFPIRIRVLIPMGWEFVIFVPLIVIVGVLAWHLGPLFESLAFRYTDPATGQTVGDFRLWWEAWTGNQFQQRNSLVVGFIMGFAVIPIIYTIAEDAISAVPPSLVSGSLALGASRWQTTARIILPTASAGIFSAFMIGLGRAVGETMIVVMATGNTPILDFDIFSGMRTLSANIAVELPEAPHGGTLYRTLFLGAFVLFILTFAVNTIAEIMRTRLRNRYKVIS</sequence>
<evidence type="ECO:0000256" key="5">
    <source>
        <dbReference type="RuleBase" id="RU363032"/>
    </source>
</evidence>
<dbReference type="Proteomes" id="UP000478417">
    <property type="component" value="Unassembled WGS sequence"/>
</dbReference>
<evidence type="ECO:0000313" key="7">
    <source>
        <dbReference type="EMBL" id="NDV61353.1"/>
    </source>
</evidence>
<feature type="transmembrane region" description="Helical" evidence="5">
    <location>
        <begin position="526"/>
        <end position="548"/>
    </location>
</feature>
<dbReference type="CDD" id="cd06261">
    <property type="entry name" value="TM_PBP2"/>
    <property type="match status" value="1"/>
</dbReference>
<evidence type="ECO:0000313" key="8">
    <source>
        <dbReference type="Proteomes" id="UP000478417"/>
    </source>
</evidence>
<proteinExistence type="inferred from homology"/>
<evidence type="ECO:0000256" key="3">
    <source>
        <dbReference type="ARBA" id="ARBA00022989"/>
    </source>
</evidence>
<comment type="subcellular location">
    <subcellularLocation>
        <location evidence="1 5">Cell membrane</location>
        <topology evidence="1 5">Multi-pass membrane protein</topology>
    </subcellularLocation>
</comment>
<keyword evidence="4 5" id="KW-0472">Membrane</keyword>
<dbReference type="PANTHER" id="PTHR42727">
    <property type="entry name" value="PHOSPHATE TRANSPORT SYSTEM PERMEASE PROTEIN"/>
    <property type="match status" value="1"/>
</dbReference>
<name>A0A6B2LYB8_9BACT</name>
<dbReference type="AlphaFoldDB" id="A0A6B2LYB8"/>
<dbReference type="GO" id="GO:0055085">
    <property type="term" value="P:transmembrane transport"/>
    <property type="evidence" value="ECO:0007669"/>
    <property type="project" value="InterPro"/>
</dbReference>
<organism evidence="7 8">
    <name type="scientific">Oceanipulchritudo coccoides</name>
    <dbReference type="NCBI Taxonomy" id="2706888"/>
    <lineage>
        <taxon>Bacteria</taxon>
        <taxon>Pseudomonadati</taxon>
        <taxon>Verrucomicrobiota</taxon>
        <taxon>Opitutia</taxon>
        <taxon>Puniceicoccales</taxon>
        <taxon>Oceanipulchritudinaceae</taxon>
        <taxon>Oceanipulchritudo</taxon>
    </lineage>
</organism>
<comment type="similarity">
    <text evidence="5">Belongs to the binding-protein-dependent transport system permease family.</text>
</comment>